<keyword evidence="1" id="KW-0175">Coiled coil</keyword>
<dbReference type="EMBL" id="MFJA01000067">
    <property type="protein sequence ID" value="OGG02280.1"/>
    <property type="molecule type" value="Genomic_DNA"/>
</dbReference>
<protein>
    <recommendedName>
        <fullName evidence="5">Fimbrial assembly protein</fullName>
    </recommendedName>
</protein>
<keyword evidence="2" id="KW-0812">Transmembrane</keyword>
<evidence type="ECO:0000256" key="2">
    <source>
        <dbReference type="SAM" id="Phobius"/>
    </source>
</evidence>
<evidence type="ECO:0008006" key="5">
    <source>
        <dbReference type="Google" id="ProtNLM"/>
    </source>
</evidence>
<organism evidence="3 4">
    <name type="scientific">Candidatus Gottesmanbacteria bacterium RBG_16_37_8</name>
    <dbReference type="NCBI Taxonomy" id="1798371"/>
    <lineage>
        <taxon>Bacteria</taxon>
        <taxon>Candidatus Gottesmaniibacteriota</taxon>
    </lineage>
</organism>
<evidence type="ECO:0000313" key="3">
    <source>
        <dbReference type="EMBL" id="OGG02280.1"/>
    </source>
</evidence>
<name>A0A1F5YQ01_9BACT</name>
<comment type="caution">
    <text evidence="3">The sequence shown here is derived from an EMBL/GenBank/DDBJ whole genome shotgun (WGS) entry which is preliminary data.</text>
</comment>
<dbReference type="AlphaFoldDB" id="A0A1F5YQ01"/>
<feature type="transmembrane region" description="Helical" evidence="2">
    <location>
        <begin position="33"/>
        <end position="53"/>
    </location>
</feature>
<sequence>MPANRKKSGINLIIKPEEQLSISSQFLNWALTYGRYIIIIIQIVVLSVFFMRFKIDRDRTDLKEGVVQKKALVESIIDVENEIKRVQKRLSDIKLITSNQDIYLRVIKFLEKNTPVDTSFALLSFSKNTVKFVAISENLKTFNFLLKRIQDDKLLTDIQLEDLKRRSDGRVEFRLQATINLSSYESSL</sequence>
<keyword evidence="2" id="KW-0472">Membrane</keyword>
<dbReference type="STRING" id="1798371.A2W14_00950"/>
<gene>
    <name evidence="3" type="ORF">A2W14_00950</name>
</gene>
<dbReference type="Proteomes" id="UP000176665">
    <property type="component" value="Unassembled WGS sequence"/>
</dbReference>
<accession>A0A1F5YQ01</accession>
<evidence type="ECO:0000256" key="1">
    <source>
        <dbReference type="SAM" id="Coils"/>
    </source>
</evidence>
<evidence type="ECO:0000313" key="4">
    <source>
        <dbReference type="Proteomes" id="UP000176665"/>
    </source>
</evidence>
<feature type="coiled-coil region" evidence="1">
    <location>
        <begin position="69"/>
        <end position="96"/>
    </location>
</feature>
<proteinExistence type="predicted"/>
<keyword evidence="2" id="KW-1133">Transmembrane helix</keyword>
<reference evidence="3 4" key="1">
    <citation type="journal article" date="2016" name="Nat. Commun.">
        <title>Thousands of microbial genomes shed light on interconnected biogeochemical processes in an aquifer system.</title>
        <authorList>
            <person name="Anantharaman K."/>
            <person name="Brown C.T."/>
            <person name="Hug L.A."/>
            <person name="Sharon I."/>
            <person name="Castelle C.J."/>
            <person name="Probst A.J."/>
            <person name="Thomas B.C."/>
            <person name="Singh A."/>
            <person name="Wilkins M.J."/>
            <person name="Karaoz U."/>
            <person name="Brodie E.L."/>
            <person name="Williams K.H."/>
            <person name="Hubbard S.S."/>
            <person name="Banfield J.F."/>
        </authorList>
    </citation>
    <scope>NUCLEOTIDE SEQUENCE [LARGE SCALE GENOMIC DNA]</scope>
</reference>